<reference evidence="1 2" key="1">
    <citation type="submission" date="2019-09" db="EMBL/GenBank/DDBJ databases">
        <title>Whole genome sequences of isolates from the Mars Exploration Rovers.</title>
        <authorList>
            <person name="Seuylemezian A."/>
            <person name="Vaishampayan P."/>
        </authorList>
    </citation>
    <scope>NUCLEOTIDE SEQUENCE [LARGE SCALE GENOMIC DNA]</scope>
    <source>
        <strain evidence="1 2">MER_TA_151</strain>
    </source>
</reference>
<dbReference type="OrthoDB" id="2879344at2"/>
<keyword evidence="2" id="KW-1185">Reference proteome</keyword>
<proteinExistence type="predicted"/>
<name>A0A5J5HXW0_9BACI</name>
<evidence type="ECO:0000313" key="2">
    <source>
        <dbReference type="Proteomes" id="UP000326671"/>
    </source>
</evidence>
<dbReference type="Proteomes" id="UP000326671">
    <property type="component" value="Unassembled WGS sequence"/>
</dbReference>
<dbReference type="EMBL" id="VYKL01000011">
    <property type="protein sequence ID" value="KAA9027808.1"/>
    <property type="molecule type" value="Genomic_DNA"/>
</dbReference>
<accession>A0A5J5HXW0</accession>
<comment type="caution">
    <text evidence="1">The sequence shown here is derived from an EMBL/GenBank/DDBJ whole genome shotgun (WGS) entry which is preliminary data.</text>
</comment>
<organism evidence="1 2">
    <name type="scientific">Niallia endozanthoxylica</name>
    <dbReference type="NCBI Taxonomy" id="2036016"/>
    <lineage>
        <taxon>Bacteria</taxon>
        <taxon>Bacillati</taxon>
        <taxon>Bacillota</taxon>
        <taxon>Bacilli</taxon>
        <taxon>Bacillales</taxon>
        <taxon>Bacillaceae</taxon>
        <taxon>Niallia</taxon>
    </lineage>
</organism>
<evidence type="ECO:0000313" key="1">
    <source>
        <dbReference type="EMBL" id="KAA9027808.1"/>
    </source>
</evidence>
<dbReference type="AlphaFoldDB" id="A0A5J5HXW0"/>
<protein>
    <submittedName>
        <fullName evidence="1">Uncharacterized protein</fullName>
    </submittedName>
</protein>
<dbReference type="RefSeq" id="WP_150438929.1">
    <property type="nucleotide sequence ID" value="NZ_VYKL01000011.1"/>
</dbReference>
<sequence length="99" mass="11536">MKNGQEPFERETLTHIGNRLDYIYSISKRYNNDNPELMDTVASLASIAKMFANIKIEELKGNVETQGSQGYIVRNLGNAFSRMQEYEKQKDQDFPKWKL</sequence>
<gene>
    <name evidence="1" type="ORF">F4V44_05130</name>
</gene>